<gene>
    <name evidence="3" type="ORF">BDV26DRAFT_296444</name>
</gene>
<evidence type="ECO:0000256" key="1">
    <source>
        <dbReference type="ARBA" id="ARBA00005986"/>
    </source>
</evidence>
<accession>A0A5N7AVT5</accession>
<dbReference type="InterPro" id="IPR011008">
    <property type="entry name" value="Dimeric_a/b-barrel"/>
</dbReference>
<proteinExistence type="inferred from homology"/>
<dbReference type="SUPFAM" id="SSF54909">
    <property type="entry name" value="Dimeric alpha+beta barrel"/>
    <property type="match status" value="1"/>
</dbReference>
<evidence type="ECO:0000313" key="4">
    <source>
        <dbReference type="Proteomes" id="UP000326198"/>
    </source>
</evidence>
<feature type="domain" description="EthD" evidence="2">
    <location>
        <begin position="28"/>
        <end position="127"/>
    </location>
</feature>
<dbReference type="Proteomes" id="UP000326198">
    <property type="component" value="Unassembled WGS sequence"/>
</dbReference>
<comment type="similarity">
    <text evidence="1">Belongs to the tpcK family.</text>
</comment>
<keyword evidence="4" id="KW-1185">Reference proteome</keyword>
<dbReference type="GO" id="GO:0016491">
    <property type="term" value="F:oxidoreductase activity"/>
    <property type="evidence" value="ECO:0007669"/>
    <property type="project" value="InterPro"/>
</dbReference>
<organism evidence="3 4">
    <name type="scientific">Aspergillus bertholletiae</name>
    <dbReference type="NCBI Taxonomy" id="1226010"/>
    <lineage>
        <taxon>Eukaryota</taxon>
        <taxon>Fungi</taxon>
        <taxon>Dikarya</taxon>
        <taxon>Ascomycota</taxon>
        <taxon>Pezizomycotina</taxon>
        <taxon>Eurotiomycetes</taxon>
        <taxon>Eurotiomycetidae</taxon>
        <taxon>Eurotiales</taxon>
        <taxon>Aspergillaceae</taxon>
        <taxon>Aspergillus</taxon>
        <taxon>Aspergillus subgen. Circumdati</taxon>
    </lineage>
</organism>
<sequence>MALHGVTSVPLKTTTGPTIKYTVEHHRKDGVSEEAFMQWFTNQFLPRAVPIMKKHNILKYAVQKTDPSVGAAWKAEVDRMRPGWKVNDCDLVLEYWAYDLESMKNLTSDPEWIQTALEDENDWLDTSRSTIRMSYDTTFVESGSLMNVAGPKRRGRVSASFD</sequence>
<dbReference type="OrthoDB" id="3183782at2759"/>
<dbReference type="Gene3D" id="3.30.70.100">
    <property type="match status" value="1"/>
</dbReference>
<protein>
    <recommendedName>
        <fullName evidence="2">EthD domain-containing protein</fullName>
    </recommendedName>
</protein>
<evidence type="ECO:0000313" key="3">
    <source>
        <dbReference type="EMBL" id="KAE8373964.1"/>
    </source>
</evidence>
<reference evidence="3 4" key="1">
    <citation type="submission" date="2019-04" db="EMBL/GenBank/DDBJ databases">
        <title>Friends and foes A comparative genomics studyof 23 Aspergillus species from section Flavi.</title>
        <authorList>
            <consortium name="DOE Joint Genome Institute"/>
            <person name="Kjaerbolling I."/>
            <person name="Vesth T."/>
            <person name="Frisvad J.C."/>
            <person name="Nybo J.L."/>
            <person name="Theobald S."/>
            <person name="Kildgaard S."/>
            <person name="Isbrandt T."/>
            <person name="Kuo A."/>
            <person name="Sato A."/>
            <person name="Lyhne E.K."/>
            <person name="Kogle M.E."/>
            <person name="Wiebenga A."/>
            <person name="Kun R.S."/>
            <person name="Lubbers R.J."/>
            <person name="Makela M.R."/>
            <person name="Barry K."/>
            <person name="Chovatia M."/>
            <person name="Clum A."/>
            <person name="Daum C."/>
            <person name="Haridas S."/>
            <person name="He G."/>
            <person name="LaButti K."/>
            <person name="Lipzen A."/>
            <person name="Mondo S."/>
            <person name="Riley R."/>
            <person name="Salamov A."/>
            <person name="Simmons B.A."/>
            <person name="Magnuson J.K."/>
            <person name="Henrissat B."/>
            <person name="Mortensen U.H."/>
            <person name="Larsen T.O."/>
            <person name="Devries R.P."/>
            <person name="Grigoriev I.V."/>
            <person name="Machida M."/>
            <person name="Baker S.E."/>
            <person name="Andersen M.R."/>
        </authorList>
    </citation>
    <scope>NUCLEOTIDE SEQUENCE [LARGE SCALE GENOMIC DNA]</scope>
    <source>
        <strain evidence="3 4">IBT 29228</strain>
    </source>
</reference>
<name>A0A5N7AVT5_9EURO</name>
<dbReference type="InterPro" id="IPR009799">
    <property type="entry name" value="EthD_dom"/>
</dbReference>
<dbReference type="EMBL" id="ML736298">
    <property type="protein sequence ID" value="KAE8373964.1"/>
    <property type="molecule type" value="Genomic_DNA"/>
</dbReference>
<dbReference type="Pfam" id="PF07110">
    <property type="entry name" value="EthD"/>
    <property type="match status" value="1"/>
</dbReference>
<dbReference type="AlphaFoldDB" id="A0A5N7AVT5"/>
<evidence type="ECO:0000259" key="2">
    <source>
        <dbReference type="Pfam" id="PF07110"/>
    </source>
</evidence>